<dbReference type="Gene3D" id="3.40.630.30">
    <property type="match status" value="1"/>
</dbReference>
<evidence type="ECO:0000313" key="2">
    <source>
        <dbReference type="Proteomes" id="UP000594262"/>
    </source>
</evidence>
<keyword evidence="2" id="KW-1185">Reference proteome</keyword>
<dbReference type="Proteomes" id="UP000594262">
    <property type="component" value="Unplaced"/>
</dbReference>
<dbReference type="InterPro" id="IPR016181">
    <property type="entry name" value="Acyl_CoA_acyltransferase"/>
</dbReference>
<protein>
    <submittedName>
        <fullName evidence="1">Uncharacterized protein</fullName>
    </submittedName>
</protein>
<sequence length="242" mass="28094">MSLKDFNGLKVELLNSSHIKEVQDLYEEFLIPTYVKRLGLTGLGQPNFQEADFAEEIVNSDNLNDEKYLGVSVVVYDGDKMIACSMNYLVDEELFNKEFVDYNRRLMNDYSLKPNLRKYIQHLYEVWQGHNFFSKYELEKVLYQETIIVNPKYRHHGLSGFLMNYTKDLCQSKCDGVLSDSQIPLPLYQKIVERDPNARSPIADALILRSVLSYDGFVVSVTLFIYDANDGRKSRQNLQSKL</sequence>
<reference evidence="1" key="1">
    <citation type="submission" date="2021-01" db="UniProtKB">
        <authorList>
            <consortium name="EnsemblMetazoa"/>
        </authorList>
    </citation>
    <scope>IDENTIFICATION</scope>
</reference>
<organism evidence="1 2">
    <name type="scientific">Clytia hemisphaerica</name>
    <dbReference type="NCBI Taxonomy" id="252671"/>
    <lineage>
        <taxon>Eukaryota</taxon>
        <taxon>Metazoa</taxon>
        <taxon>Cnidaria</taxon>
        <taxon>Hydrozoa</taxon>
        <taxon>Hydroidolina</taxon>
        <taxon>Leptothecata</taxon>
        <taxon>Obeliida</taxon>
        <taxon>Clytiidae</taxon>
        <taxon>Clytia</taxon>
    </lineage>
</organism>
<dbReference type="SUPFAM" id="SSF55729">
    <property type="entry name" value="Acyl-CoA N-acyltransferases (Nat)"/>
    <property type="match status" value="1"/>
</dbReference>
<name>A0A7M5UR36_9CNID</name>
<proteinExistence type="predicted"/>
<evidence type="ECO:0000313" key="1">
    <source>
        <dbReference type="EnsemblMetazoa" id="CLYHEMP002805.1"/>
    </source>
</evidence>
<accession>A0A7M5UR36</accession>
<dbReference type="EnsemblMetazoa" id="CLYHEMT002805.1">
    <property type="protein sequence ID" value="CLYHEMP002805.1"/>
    <property type="gene ID" value="CLYHEMG002805"/>
</dbReference>
<dbReference type="AlphaFoldDB" id="A0A7M5UR36"/>